<protein>
    <submittedName>
        <fullName evidence="1">Uncharacterized protein</fullName>
    </submittedName>
</protein>
<sequence length="921" mass="97080">MPFTPKVELYLGSTSGWADITADVRQADGIRIRRGRSAEGKVADPSTCSMVLDNRAGKYSPRNPASPYYGKLGRNTPIRVRVAEVDPSRAVAVPGTATVEPVTAPGTLALGGAGDLDVRFQGRHHAGWFGGDRWIMLAARFEPTGNQRCWYFGVVPGGYLGFVWYTDGGSTFGFAQSTVPIVAEASGELTVNVELDVDNGAGGWSVRFYQARTMAGPWQQVGATRTGAGVTSVFNSASTPLNVGWEHNVNAQPFVGDLIALQVRVGGTLVTSPNFASMSLGTSTLTDAQGRVYTLSSEARVIDRGARFYGEVSSWPVRWSPTGADRWVPITAAGVTRRLAQGKTPLRSPLYRTLVAAKPTAYLPLEDGPSSTRPSSAAAGVSAGRSSGVEFGVTSNRLAGATTTARFTAPDGYLGSSVVHRPSATVWSVLTFFRLSSAPTGADTVFLRIYCAGGRVARWDWLVGNGVYRWIGYDIDGVVVDNRVLTNSVAPPTSWSLMYFEVVRSGSSTTWKPVFANAGSPTYYTDPSAPYTITGLPGYPTRIDVLSSTYLDGSQWSHLAVDDQKLLTVGDLTALSSAYAGELAGRRMARVAAEAGVELVIDGLADDTIPLGPQPVGTALDVIRDAAAADMGILQERRGALALSYRPRSSLYNRPALALPYDGGYLTEPLEPVDDDDAVRNDITVSRPDGASVRAVRTSGPLSIADPPAGVGVYDTSETVNVASDALLDDVAGWLLLLGTVDDARWPRIGVQLAGPAWPVDTDRRATAVALDAGDVVALTNLPDWVPGGVARAMVQGYDEQIGQYTWSIVWNATPADPWTVAITNGPQRAGATGASLATAVTAASATLSLTATESGALWTTNPLDFPLDLRVGEEQVTVSAITGTASPQTATVAARGVNGPAMAWPVGTDVDVWTPAVVPL</sequence>
<name>A0A1C4YPD2_9ACTN</name>
<reference evidence="2" key="1">
    <citation type="submission" date="2016-06" db="EMBL/GenBank/DDBJ databases">
        <authorList>
            <person name="Varghese N."/>
            <person name="Submissions Spin"/>
        </authorList>
    </citation>
    <scope>NUCLEOTIDE SEQUENCE [LARGE SCALE GENOMIC DNA]</scope>
    <source>
        <strain evidence="2">DSM 44830</strain>
    </source>
</reference>
<dbReference type="STRING" id="262898.GA0070564_104258"/>
<evidence type="ECO:0000313" key="1">
    <source>
        <dbReference type="EMBL" id="SCF22556.1"/>
    </source>
</evidence>
<dbReference type="OrthoDB" id="3304698at2"/>
<dbReference type="Proteomes" id="UP000199504">
    <property type="component" value="Unassembled WGS sequence"/>
</dbReference>
<accession>A0A1C4YPD2</accession>
<dbReference type="RefSeq" id="WP_091609395.1">
    <property type="nucleotide sequence ID" value="NZ_FMCX01000004.1"/>
</dbReference>
<dbReference type="AlphaFoldDB" id="A0A1C4YPD2"/>
<gene>
    <name evidence="1" type="ORF">GA0070564_104258</name>
</gene>
<organism evidence="1 2">
    <name type="scientific">Micromonospora mirobrigensis</name>
    <dbReference type="NCBI Taxonomy" id="262898"/>
    <lineage>
        <taxon>Bacteria</taxon>
        <taxon>Bacillati</taxon>
        <taxon>Actinomycetota</taxon>
        <taxon>Actinomycetes</taxon>
        <taxon>Micromonosporales</taxon>
        <taxon>Micromonosporaceae</taxon>
        <taxon>Micromonospora</taxon>
    </lineage>
</organism>
<evidence type="ECO:0000313" key="2">
    <source>
        <dbReference type="Proteomes" id="UP000199504"/>
    </source>
</evidence>
<dbReference type="EMBL" id="FMCX01000004">
    <property type="protein sequence ID" value="SCF22556.1"/>
    <property type="molecule type" value="Genomic_DNA"/>
</dbReference>
<proteinExistence type="predicted"/>
<keyword evidence="2" id="KW-1185">Reference proteome</keyword>